<name>A0A091F5J4_CORBR</name>
<evidence type="ECO:0000256" key="1">
    <source>
        <dbReference type="SAM" id="MobiDB-lite"/>
    </source>
</evidence>
<keyword evidence="4" id="KW-1185">Reference proteome</keyword>
<evidence type="ECO:0000256" key="2">
    <source>
        <dbReference type="SAM" id="Phobius"/>
    </source>
</evidence>
<proteinExistence type="predicted"/>
<feature type="transmembrane region" description="Helical" evidence="2">
    <location>
        <begin position="20"/>
        <end position="44"/>
    </location>
</feature>
<keyword evidence="2" id="KW-1133">Transmembrane helix</keyword>
<reference evidence="3 4" key="1">
    <citation type="submission" date="2014-04" db="EMBL/GenBank/DDBJ databases">
        <title>Genome evolution of avian class.</title>
        <authorList>
            <person name="Zhang G."/>
            <person name="Li C."/>
        </authorList>
    </citation>
    <scope>NUCLEOTIDE SEQUENCE [LARGE SCALE GENOMIC DNA]</scope>
    <source>
        <strain evidence="3">BGI_N302</strain>
    </source>
</reference>
<dbReference type="EMBL" id="KK719746">
    <property type="protein sequence ID" value="KFO65438.1"/>
    <property type="molecule type" value="Genomic_DNA"/>
</dbReference>
<protein>
    <submittedName>
        <fullName evidence="3">Uncharacterized protein</fullName>
    </submittedName>
</protein>
<feature type="compositionally biased region" description="Basic residues" evidence="1">
    <location>
        <begin position="53"/>
        <end position="71"/>
    </location>
</feature>
<feature type="region of interest" description="Disordered" evidence="1">
    <location>
        <begin position="53"/>
        <end position="133"/>
    </location>
</feature>
<feature type="compositionally biased region" description="Basic and acidic residues" evidence="1">
    <location>
        <begin position="123"/>
        <end position="133"/>
    </location>
</feature>
<feature type="non-terminal residue" evidence="3">
    <location>
        <position position="133"/>
    </location>
</feature>
<evidence type="ECO:0000313" key="4">
    <source>
        <dbReference type="Proteomes" id="UP000052976"/>
    </source>
</evidence>
<dbReference type="AlphaFoldDB" id="A0A091F5J4"/>
<sequence>MQSSPASFYPPYSLASPLFFPFSFLSLLFFCFIMAIIIPILLFLAAEPLAPPRHTHAHTHSLTHSHTHAHAAHAPPRSRPPVWEQRRRRSASSSPGRQAHALIHMHEGDSRRREQRRGMARAGEGRYRQEEEA</sequence>
<organism evidence="3 4">
    <name type="scientific">Corvus brachyrhynchos</name>
    <name type="common">American crow</name>
    <dbReference type="NCBI Taxonomy" id="85066"/>
    <lineage>
        <taxon>Eukaryota</taxon>
        <taxon>Metazoa</taxon>
        <taxon>Chordata</taxon>
        <taxon>Craniata</taxon>
        <taxon>Vertebrata</taxon>
        <taxon>Euteleostomi</taxon>
        <taxon>Archelosauria</taxon>
        <taxon>Archosauria</taxon>
        <taxon>Dinosauria</taxon>
        <taxon>Saurischia</taxon>
        <taxon>Theropoda</taxon>
        <taxon>Coelurosauria</taxon>
        <taxon>Aves</taxon>
        <taxon>Neognathae</taxon>
        <taxon>Neoaves</taxon>
        <taxon>Telluraves</taxon>
        <taxon>Australaves</taxon>
        <taxon>Passeriformes</taxon>
        <taxon>Corvoidea</taxon>
        <taxon>Corvidae</taxon>
        <taxon>Corvus</taxon>
    </lineage>
</organism>
<dbReference type="Proteomes" id="UP000052976">
    <property type="component" value="Unassembled WGS sequence"/>
</dbReference>
<keyword evidence="2" id="KW-0812">Transmembrane</keyword>
<accession>A0A091F5J4</accession>
<evidence type="ECO:0000313" key="3">
    <source>
        <dbReference type="EMBL" id="KFO65438.1"/>
    </source>
</evidence>
<gene>
    <name evidence="3" type="ORF">N302_14351</name>
</gene>
<keyword evidence="2" id="KW-0472">Membrane</keyword>